<organism evidence="2 3">
    <name type="scientific">Nonomuraea longicatena</name>
    <dbReference type="NCBI Taxonomy" id="83682"/>
    <lineage>
        <taxon>Bacteria</taxon>
        <taxon>Bacillati</taxon>
        <taxon>Actinomycetota</taxon>
        <taxon>Actinomycetes</taxon>
        <taxon>Streptosporangiales</taxon>
        <taxon>Streptosporangiaceae</taxon>
        <taxon>Nonomuraea</taxon>
    </lineage>
</organism>
<proteinExistence type="predicted"/>
<keyword evidence="1" id="KW-0812">Transmembrane</keyword>
<feature type="transmembrane region" description="Helical" evidence="1">
    <location>
        <begin position="40"/>
        <end position="63"/>
    </location>
</feature>
<dbReference type="EMBL" id="BAAAHQ010000001">
    <property type="protein sequence ID" value="GAA0912681.1"/>
    <property type="molecule type" value="Genomic_DNA"/>
</dbReference>
<dbReference type="Proteomes" id="UP001501578">
    <property type="component" value="Unassembled WGS sequence"/>
</dbReference>
<gene>
    <name evidence="2" type="ORF">GCM10009560_03720</name>
</gene>
<reference evidence="3" key="1">
    <citation type="journal article" date="2019" name="Int. J. Syst. Evol. Microbiol.">
        <title>The Global Catalogue of Microorganisms (GCM) 10K type strain sequencing project: providing services to taxonomists for standard genome sequencing and annotation.</title>
        <authorList>
            <consortium name="The Broad Institute Genomics Platform"/>
            <consortium name="The Broad Institute Genome Sequencing Center for Infectious Disease"/>
            <person name="Wu L."/>
            <person name="Ma J."/>
        </authorList>
    </citation>
    <scope>NUCLEOTIDE SEQUENCE [LARGE SCALE GENOMIC DNA]</scope>
    <source>
        <strain evidence="3">JCM 11136</strain>
    </source>
</reference>
<keyword evidence="3" id="KW-1185">Reference proteome</keyword>
<keyword evidence="1" id="KW-1133">Transmembrane helix</keyword>
<evidence type="ECO:0000313" key="2">
    <source>
        <dbReference type="EMBL" id="GAA0912681.1"/>
    </source>
</evidence>
<name>A0ABP3Z5C5_9ACTN</name>
<accession>A0ABP3Z5C5</accession>
<comment type="caution">
    <text evidence="2">The sequence shown here is derived from an EMBL/GenBank/DDBJ whole genome shotgun (WGS) entry which is preliminary data.</text>
</comment>
<evidence type="ECO:0000256" key="1">
    <source>
        <dbReference type="SAM" id="Phobius"/>
    </source>
</evidence>
<sequence length="219" mass="23088">MHLTENDLRSLLADDSGGWHRGVTAADVHRRVRRLRARRWRAWGSVAATAGTVVAATLLPGLFLRQPAPAGPAADTPSRSVAVVAKSYPSGGVVQEFPFSGALRDLVVAVRCPAGSRALIWLNAKPVMDRSCAGWSWVSAGLGEVGRQNTLQAVIVPRSAEGDVETLALHTPPYAAEWEVRVLSMSGLACGKDRGRPEGWVCPLITQPGNSPSAGTGPG</sequence>
<protein>
    <submittedName>
        <fullName evidence="2">Uncharacterized protein</fullName>
    </submittedName>
</protein>
<evidence type="ECO:0000313" key="3">
    <source>
        <dbReference type="Proteomes" id="UP001501578"/>
    </source>
</evidence>
<keyword evidence="1" id="KW-0472">Membrane</keyword>
<dbReference type="RefSeq" id="WP_343947871.1">
    <property type="nucleotide sequence ID" value="NZ_BAAAHQ010000001.1"/>
</dbReference>